<sequence length="281" mass="30129">MAEQSDDFVLQQSTTTGLGDYIIPSAVSGFRTFLAVFGNGGVAEYVARLPDYSKWEHGWGVVSNASGGRITRNLLRSSTGSLIDWQAGDAMRVVHTITSADRLWQLRRKHYGSTEPPLKQKGMDWLDSTGAPTGTAHKLWDGTQWITVGTLNETTHKYLRNLTDDFPAWTAYTPVVTSSVGSFTSVSASGSYIQRGKLVAFRTIVTITTNGTAAGGVELTHPVAPIGPQQNCSAHANGPSNFTCWASILASPAKLILLKYDGTYPGASGMSLYANGVYEAA</sequence>
<organism evidence="1 2">
    <name type="scientific">Vineibacter terrae</name>
    <dbReference type="NCBI Taxonomy" id="2586908"/>
    <lineage>
        <taxon>Bacteria</taxon>
        <taxon>Pseudomonadati</taxon>
        <taxon>Pseudomonadota</taxon>
        <taxon>Alphaproteobacteria</taxon>
        <taxon>Hyphomicrobiales</taxon>
        <taxon>Vineibacter</taxon>
    </lineage>
</organism>
<name>A0A5C8PFX2_9HYPH</name>
<dbReference type="OrthoDB" id="7225292at2"/>
<accession>A0A5C8PFX2</accession>
<evidence type="ECO:0000313" key="2">
    <source>
        <dbReference type="Proteomes" id="UP000321638"/>
    </source>
</evidence>
<reference evidence="1 2" key="1">
    <citation type="submission" date="2019-06" db="EMBL/GenBank/DDBJ databases">
        <title>New taxonomy in bacterial strain CC-CFT640, isolated from vineyard.</title>
        <authorList>
            <person name="Lin S.-Y."/>
            <person name="Tsai C.-F."/>
            <person name="Young C.-C."/>
        </authorList>
    </citation>
    <scope>NUCLEOTIDE SEQUENCE [LARGE SCALE GENOMIC DNA]</scope>
    <source>
        <strain evidence="1 2">CC-CFT640</strain>
    </source>
</reference>
<comment type="caution">
    <text evidence="1">The sequence shown here is derived from an EMBL/GenBank/DDBJ whole genome shotgun (WGS) entry which is preliminary data.</text>
</comment>
<dbReference type="EMBL" id="VDUZ01000032">
    <property type="protein sequence ID" value="TXL72565.1"/>
    <property type="molecule type" value="Genomic_DNA"/>
</dbReference>
<proteinExistence type="predicted"/>
<dbReference type="Proteomes" id="UP000321638">
    <property type="component" value="Unassembled WGS sequence"/>
</dbReference>
<gene>
    <name evidence="1" type="ORF">FHP25_25040</name>
</gene>
<dbReference type="RefSeq" id="WP_147849724.1">
    <property type="nucleotide sequence ID" value="NZ_VDUZ01000032.1"/>
</dbReference>
<evidence type="ECO:0000313" key="1">
    <source>
        <dbReference type="EMBL" id="TXL72565.1"/>
    </source>
</evidence>
<keyword evidence="2" id="KW-1185">Reference proteome</keyword>
<protein>
    <submittedName>
        <fullName evidence="1">Uncharacterized protein</fullName>
    </submittedName>
</protein>
<dbReference type="AlphaFoldDB" id="A0A5C8PFX2"/>